<evidence type="ECO:0000256" key="8">
    <source>
        <dbReference type="ARBA" id="ARBA00023295"/>
    </source>
</evidence>
<dbReference type="AlphaFoldDB" id="A0A4X2KD57"/>
<evidence type="ECO:0000313" key="12">
    <source>
        <dbReference type="Proteomes" id="UP000314987"/>
    </source>
</evidence>
<sequence length="142" mass="16041">MKILILLGTIFLPVAVHGKVMERCELARILKKYGMDGYNSISLADWVCLAKWASNYNTKAKYRNDVDGGTDYGIFQINSFYWCNDGRTPGAMNGCGILSCIFSAFFIKLSLHLCSKHDIVTHLYVKVVVNPSFSKRTMTSRR</sequence>
<keyword evidence="10" id="KW-0732">Signal</keyword>
<dbReference type="Gene3D" id="1.10.530.10">
    <property type="match status" value="1"/>
</dbReference>
<reference evidence="11" key="3">
    <citation type="submission" date="2025-09" db="UniProtKB">
        <authorList>
            <consortium name="Ensembl"/>
        </authorList>
    </citation>
    <scope>IDENTIFICATION</scope>
</reference>
<dbReference type="GeneTree" id="ENSGT00940000153832"/>
<feature type="chain" id="PRO_5021493207" description="lysozyme" evidence="10">
    <location>
        <begin position="19"/>
        <end position="142"/>
    </location>
</feature>
<organism evidence="11 12">
    <name type="scientific">Vombatus ursinus</name>
    <name type="common">Common wombat</name>
    <dbReference type="NCBI Taxonomy" id="29139"/>
    <lineage>
        <taxon>Eukaryota</taxon>
        <taxon>Metazoa</taxon>
        <taxon>Chordata</taxon>
        <taxon>Craniata</taxon>
        <taxon>Vertebrata</taxon>
        <taxon>Euteleostomi</taxon>
        <taxon>Mammalia</taxon>
        <taxon>Metatheria</taxon>
        <taxon>Diprotodontia</taxon>
        <taxon>Vombatidae</taxon>
        <taxon>Vombatus</taxon>
    </lineage>
</organism>
<evidence type="ECO:0000313" key="11">
    <source>
        <dbReference type="Ensembl" id="ENSVURP00010007267.1"/>
    </source>
</evidence>
<keyword evidence="7" id="KW-1015">Disulfide bond</keyword>
<dbReference type="PANTHER" id="PTHR11407:SF28">
    <property type="entry name" value="LYSOZYME C"/>
    <property type="match status" value="1"/>
</dbReference>
<evidence type="ECO:0000256" key="4">
    <source>
        <dbReference type="ARBA" id="ARBA00022529"/>
    </source>
</evidence>
<evidence type="ECO:0000256" key="9">
    <source>
        <dbReference type="RuleBase" id="RU004440"/>
    </source>
</evidence>
<dbReference type="FunFam" id="1.10.530.10:FF:000001">
    <property type="entry name" value="Lysozyme C"/>
    <property type="match status" value="1"/>
</dbReference>
<keyword evidence="12" id="KW-1185">Reference proteome</keyword>
<dbReference type="GO" id="GO:0050830">
    <property type="term" value="P:defense response to Gram-positive bacterium"/>
    <property type="evidence" value="ECO:0007669"/>
    <property type="project" value="TreeGrafter"/>
</dbReference>
<dbReference type="InterPro" id="IPR000974">
    <property type="entry name" value="Glyco_hydro_22_lys"/>
</dbReference>
<dbReference type="PRINTS" id="PR00135">
    <property type="entry name" value="LYZLACT"/>
</dbReference>
<evidence type="ECO:0000256" key="3">
    <source>
        <dbReference type="ARBA" id="ARBA00012732"/>
    </source>
</evidence>
<dbReference type="SUPFAM" id="SSF53955">
    <property type="entry name" value="Lysozyme-like"/>
    <property type="match status" value="1"/>
</dbReference>
<dbReference type="STRING" id="29139.ENSVURP00010007267"/>
<reference evidence="11" key="2">
    <citation type="submission" date="2025-08" db="UniProtKB">
        <authorList>
            <consortium name="Ensembl"/>
        </authorList>
    </citation>
    <scope>IDENTIFICATION</scope>
</reference>
<reference evidence="12" key="1">
    <citation type="submission" date="2018-12" db="EMBL/GenBank/DDBJ databases">
        <authorList>
            <person name="Yazar S."/>
        </authorList>
    </citation>
    <scope>NUCLEOTIDE SEQUENCE [LARGE SCALE GENOMIC DNA]</scope>
</reference>
<dbReference type="GO" id="GO:0003796">
    <property type="term" value="F:lysozyme activity"/>
    <property type="evidence" value="ECO:0007669"/>
    <property type="project" value="UniProtKB-EC"/>
</dbReference>
<dbReference type="Pfam" id="PF00062">
    <property type="entry name" value="Lys"/>
    <property type="match status" value="1"/>
</dbReference>
<dbReference type="GO" id="GO:0050829">
    <property type="term" value="P:defense response to Gram-negative bacterium"/>
    <property type="evidence" value="ECO:0007669"/>
    <property type="project" value="TreeGrafter"/>
</dbReference>
<evidence type="ECO:0000256" key="5">
    <source>
        <dbReference type="ARBA" id="ARBA00022638"/>
    </source>
</evidence>
<dbReference type="GO" id="GO:0031640">
    <property type="term" value="P:killing of cells of another organism"/>
    <property type="evidence" value="ECO:0007669"/>
    <property type="project" value="UniProtKB-KW"/>
</dbReference>
<comment type="catalytic activity">
    <reaction evidence="1">
        <text>Hydrolysis of (1-&gt;4)-beta-linkages between N-acetylmuramic acid and N-acetyl-D-glucosamine residues in a peptidoglycan and between N-acetyl-D-glucosamine residues in chitodextrins.</text>
        <dbReference type="EC" id="3.2.1.17"/>
    </reaction>
</comment>
<dbReference type="Ensembl" id="ENSVURT00010008216.1">
    <property type="protein sequence ID" value="ENSVURP00010007267.1"/>
    <property type="gene ID" value="ENSVURG00010005629.1"/>
</dbReference>
<dbReference type="PANTHER" id="PTHR11407">
    <property type="entry name" value="LYSOZYME C"/>
    <property type="match status" value="1"/>
</dbReference>
<evidence type="ECO:0000256" key="10">
    <source>
        <dbReference type="SAM" id="SignalP"/>
    </source>
</evidence>
<dbReference type="EC" id="3.2.1.17" evidence="3"/>
<comment type="similarity">
    <text evidence="2 9">Belongs to the glycosyl hydrolase 22 family.</text>
</comment>
<evidence type="ECO:0000256" key="1">
    <source>
        <dbReference type="ARBA" id="ARBA00000632"/>
    </source>
</evidence>
<keyword evidence="4" id="KW-0929">Antimicrobial</keyword>
<accession>A0A4X2KD57</accession>
<evidence type="ECO:0000256" key="7">
    <source>
        <dbReference type="ARBA" id="ARBA00023157"/>
    </source>
</evidence>
<evidence type="ECO:0000256" key="6">
    <source>
        <dbReference type="ARBA" id="ARBA00022801"/>
    </source>
</evidence>
<keyword evidence="6" id="KW-0378">Hydrolase</keyword>
<proteinExistence type="inferred from homology"/>
<keyword evidence="5" id="KW-0081">Bacteriolytic enzyme</keyword>
<dbReference type="PRINTS" id="PR00137">
    <property type="entry name" value="LYSOZYME"/>
</dbReference>
<dbReference type="InterPro" id="IPR023346">
    <property type="entry name" value="Lysozyme-like_dom_sf"/>
</dbReference>
<protein>
    <recommendedName>
        <fullName evidence="3">lysozyme</fullName>
        <ecNumber evidence="3">3.2.1.17</ecNumber>
    </recommendedName>
</protein>
<dbReference type="PROSITE" id="PS51348">
    <property type="entry name" value="GLYCOSYL_HYDROL_F22_2"/>
    <property type="match status" value="1"/>
</dbReference>
<dbReference type="OMA" id="CIAHAES"/>
<keyword evidence="8" id="KW-0326">Glycosidase</keyword>
<dbReference type="SMART" id="SM00263">
    <property type="entry name" value="LYZ1"/>
    <property type="match status" value="1"/>
</dbReference>
<evidence type="ECO:0000256" key="2">
    <source>
        <dbReference type="ARBA" id="ARBA00010859"/>
    </source>
</evidence>
<dbReference type="InterPro" id="IPR001916">
    <property type="entry name" value="Glyco_hydro_22"/>
</dbReference>
<dbReference type="Proteomes" id="UP000314987">
    <property type="component" value="Unassembled WGS sequence"/>
</dbReference>
<name>A0A4X2KD57_VOMUR</name>
<feature type="signal peptide" evidence="10">
    <location>
        <begin position="1"/>
        <end position="18"/>
    </location>
</feature>